<dbReference type="InterPro" id="IPR003439">
    <property type="entry name" value="ABC_transporter-like_ATP-bd"/>
</dbReference>
<dbReference type="SMART" id="SM00382">
    <property type="entry name" value="AAA"/>
    <property type="match status" value="1"/>
</dbReference>
<dbReference type="InterPro" id="IPR003593">
    <property type="entry name" value="AAA+_ATPase"/>
</dbReference>
<dbReference type="Proteomes" id="UP000198253">
    <property type="component" value="Chromosome I"/>
</dbReference>
<dbReference type="AlphaFoldDB" id="A0A1C4Z3Y7"/>
<dbReference type="Gene3D" id="3.40.50.300">
    <property type="entry name" value="P-loop containing nucleotide triphosphate hydrolases"/>
    <property type="match status" value="1"/>
</dbReference>
<gene>
    <name evidence="5" type="ORF">GA0070618_4743</name>
</gene>
<dbReference type="EMBL" id="LT607413">
    <property type="protein sequence ID" value="SCF27643.1"/>
    <property type="molecule type" value="Genomic_DNA"/>
</dbReference>
<dbReference type="GO" id="GO:0005524">
    <property type="term" value="F:ATP binding"/>
    <property type="evidence" value="ECO:0007669"/>
    <property type="project" value="UniProtKB-KW"/>
</dbReference>
<protein>
    <submittedName>
        <fullName evidence="5">NitT/TauT family transport system ATP-binding protein</fullName>
    </submittedName>
</protein>
<evidence type="ECO:0000256" key="3">
    <source>
        <dbReference type="ARBA" id="ARBA00022840"/>
    </source>
</evidence>
<evidence type="ECO:0000259" key="4">
    <source>
        <dbReference type="PROSITE" id="PS50893"/>
    </source>
</evidence>
<dbReference type="PANTHER" id="PTHR42788:SF13">
    <property type="entry name" value="ALIPHATIC SULFONATES IMPORT ATP-BINDING PROTEIN SSUB"/>
    <property type="match status" value="1"/>
</dbReference>
<dbReference type="CDD" id="cd03293">
    <property type="entry name" value="ABC_NrtD_SsuB_transporters"/>
    <property type="match status" value="1"/>
</dbReference>
<dbReference type="PROSITE" id="PS50893">
    <property type="entry name" value="ABC_TRANSPORTER_2"/>
    <property type="match status" value="1"/>
</dbReference>
<name>A0A1C4Z3Y7_MICEC</name>
<accession>A0A1C4Z3Y7</accession>
<dbReference type="RefSeq" id="WP_088983583.1">
    <property type="nucleotide sequence ID" value="NZ_LT607413.1"/>
</dbReference>
<dbReference type="PROSITE" id="PS00211">
    <property type="entry name" value="ABC_TRANSPORTER_1"/>
    <property type="match status" value="1"/>
</dbReference>
<keyword evidence="6" id="KW-1185">Reference proteome</keyword>
<dbReference type="OrthoDB" id="3210486at2"/>
<evidence type="ECO:0000313" key="6">
    <source>
        <dbReference type="Proteomes" id="UP000198253"/>
    </source>
</evidence>
<evidence type="ECO:0000256" key="2">
    <source>
        <dbReference type="ARBA" id="ARBA00022741"/>
    </source>
</evidence>
<reference evidence="6" key="1">
    <citation type="submission" date="2016-06" db="EMBL/GenBank/DDBJ databases">
        <authorList>
            <person name="Varghese N."/>
            <person name="Submissions Spin"/>
        </authorList>
    </citation>
    <scope>NUCLEOTIDE SEQUENCE [LARGE SCALE GENOMIC DNA]</scope>
    <source>
        <strain evidence="6">DSM 43816</strain>
    </source>
</reference>
<evidence type="ECO:0000313" key="5">
    <source>
        <dbReference type="EMBL" id="SCF27643.1"/>
    </source>
</evidence>
<keyword evidence="2" id="KW-0547">Nucleotide-binding</keyword>
<dbReference type="InterPro" id="IPR017871">
    <property type="entry name" value="ABC_transporter-like_CS"/>
</dbReference>
<dbReference type="GO" id="GO:0016887">
    <property type="term" value="F:ATP hydrolysis activity"/>
    <property type="evidence" value="ECO:0007669"/>
    <property type="project" value="InterPro"/>
</dbReference>
<dbReference type="InterPro" id="IPR027417">
    <property type="entry name" value="P-loop_NTPase"/>
</dbReference>
<proteinExistence type="predicted"/>
<organism evidence="5 6">
    <name type="scientific">Micromonospora echinospora</name>
    <name type="common">Micromonospora purpurea</name>
    <dbReference type="NCBI Taxonomy" id="1877"/>
    <lineage>
        <taxon>Bacteria</taxon>
        <taxon>Bacillati</taxon>
        <taxon>Actinomycetota</taxon>
        <taxon>Actinomycetes</taxon>
        <taxon>Micromonosporales</taxon>
        <taxon>Micromonosporaceae</taxon>
        <taxon>Micromonospora</taxon>
    </lineage>
</organism>
<dbReference type="Pfam" id="PF00005">
    <property type="entry name" value="ABC_tran"/>
    <property type="match status" value="1"/>
</dbReference>
<dbReference type="InParanoid" id="A0A1C4Z3Y7"/>
<dbReference type="PANTHER" id="PTHR42788">
    <property type="entry name" value="TAURINE IMPORT ATP-BINDING PROTEIN-RELATED"/>
    <property type="match status" value="1"/>
</dbReference>
<feature type="domain" description="ABC transporter" evidence="4">
    <location>
        <begin position="21"/>
        <end position="252"/>
    </location>
</feature>
<dbReference type="SUPFAM" id="SSF52540">
    <property type="entry name" value="P-loop containing nucleoside triphosphate hydrolases"/>
    <property type="match status" value="1"/>
</dbReference>
<sequence length="272" mass="29469">MSTTAQRLPANGENVPTRPLISIRDLGKRYETRKGATVALDGIDLDIAEGEFVSVVGPSGCGKTTLLKILAGLEERTTGDALLGGTPITGPRNDIGIAFQGSVMLPWRRIIENVLLPVELNEKPTPAHRERAHALLALVGLGEFGDSYPNELSGGMQQRAAICRALVHDPSLLLLDEPFGALDALTRDQLNVQLNSVWEQSGKTALLITHSISEAVYLSQRVVVMSPRPGRIVDVIEVPFGRKRGTEILTDPTFGEVADKIRQHFNGERKNG</sequence>
<keyword evidence="3 5" id="KW-0067">ATP-binding</keyword>
<evidence type="ECO:0000256" key="1">
    <source>
        <dbReference type="ARBA" id="ARBA00022448"/>
    </source>
</evidence>
<dbReference type="InterPro" id="IPR050166">
    <property type="entry name" value="ABC_transporter_ATP-bind"/>
</dbReference>
<keyword evidence="1" id="KW-0813">Transport</keyword>